<dbReference type="Proteomes" id="UP000295674">
    <property type="component" value="Unassembled WGS sequence"/>
</dbReference>
<reference evidence="2 3" key="1">
    <citation type="submission" date="2019-03" db="EMBL/GenBank/DDBJ databases">
        <title>Draft genome sequences of novel Actinobacteria.</title>
        <authorList>
            <person name="Sahin N."/>
            <person name="Ay H."/>
            <person name="Saygin H."/>
        </authorList>
    </citation>
    <scope>NUCLEOTIDE SEQUENCE [LARGE SCALE GENOMIC DNA]</scope>
    <source>
        <strain evidence="2 3">16K309</strain>
    </source>
</reference>
<dbReference type="AlphaFoldDB" id="A0A4R4W3F3"/>
<evidence type="ECO:0000313" key="2">
    <source>
        <dbReference type="EMBL" id="TDD10044.1"/>
    </source>
</evidence>
<organism evidence="2 3">
    <name type="scientific">Saccharopolyspora terrae</name>
    <dbReference type="NCBI Taxonomy" id="2530384"/>
    <lineage>
        <taxon>Bacteria</taxon>
        <taxon>Bacillati</taxon>
        <taxon>Actinomycetota</taxon>
        <taxon>Actinomycetes</taxon>
        <taxon>Pseudonocardiales</taxon>
        <taxon>Pseudonocardiaceae</taxon>
        <taxon>Saccharopolyspora</taxon>
    </lineage>
</organism>
<accession>A0A4R4W3F3</accession>
<sequence>MDLVDDFCRGDRLAQCCREFFEDVGCGVSIGLGAPVSSRDAVRELSAADELIDQLPPQEELTKFPTGTRHTAQRHDDQP</sequence>
<evidence type="ECO:0000256" key="1">
    <source>
        <dbReference type="SAM" id="MobiDB-lite"/>
    </source>
</evidence>
<protein>
    <submittedName>
        <fullName evidence="2">Uncharacterized protein</fullName>
    </submittedName>
</protein>
<dbReference type="RefSeq" id="WP_132672143.1">
    <property type="nucleotide sequence ID" value="NZ_SMKS01000002.1"/>
</dbReference>
<evidence type="ECO:0000313" key="3">
    <source>
        <dbReference type="Proteomes" id="UP000295674"/>
    </source>
</evidence>
<comment type="caution">
    <text evidence="2">The sequence shown here is derived from an EMBL/GenBank/DDBJ whole genome shotgun (WGS) entry which is preliminary data.</text>
</comment>
<feature type="region of interest" description="Disordered" evidence="1">
    <location>
        <begin position="49"/>
        <end position="79"/>
    </location>
</feature>
<dbReference type="EMBL" id="SMKS01000002">
    <property type="protein sequence ID" value="TDD10044.1"/>
    <property type="molecule type" value="Genomic_DNA"/>
</dbReference>
<proteinExistence type="predicted"/>
<gene>
    <name evidence="2" type="ORF">E1181_02040</name>
</gene>
<name>A0A4R4W3F3_9PSEU</name>
<keyword evidence="3" id="KW-1185">Reference proteome</keyword>